<dbReference type="EMBL" id="KB097417">
    <property type="protein sequence ID" value="ESN97255.1"/>
    <property type="molecule type" value="Genomic_DNA"/>
</dbReference>
<dbReference type="Proteomes" id="UP000015101">
    <property type="component" value="Unassembled WGS sequence"/>
</dbReference>
<evidence type="ECO:0000313" key="2">
    <source>
        <dbReference type="EnsemblMetazoa" id="HelroP178378"/>
    </source>
</evidence>
<organism evidence="2 3">
    <name type="scientific">Helobdella robusta</name>
    <name type="common">Californian leech</name>
    <dbReference type="NCBI Taxonomy" id="6412"/>
    <lineage>
        <taxon>Eukaryota</taxon>
        <taxon>Metazoa</taxon>
        <taxon>Spiralia</taxon>
        <taxon>Lophotrochozoa</taxon>
        <taxon>Annelida</taxon>
        <taxon>Clitellata</taxon>
        <taxon>Hirudinea</taxon>
        <taxon>Rhynchobdellida</taxon>
        <taxon>Glossiphoniidae</taxon>
        <taxon>Helobdella</taxon>
    </lineage>
</organism>
<dbReference type="EMBL" id="AMQM01006412">
    <property type="status" value="NOT_ANNOTATED_CDS"/>
    <property type="molecule type" value="Genomic_DNA"/>
</dbReference>
<dbReference type="AlphaFoldDB" id="T1FD41"/>
<dbReference type="KEGG" id="hro:HELRODRAFT_178378"/>
<name>T1FD41_HELRO</name>
<dbReference type="EnsemblMetazoa" id="HelroT178378">
    <property type="protein sequence ID" value="HelroP178378"/>
    <property type="gene ID" value="HelroG178378"/>
</dbReference>
<evidence type="ECO:0000313" key="1">
    <source>
        <dbReference type="EMBL" id="ESN97255.1"/>
    </source>
</evidence>
<dbReference type="RefSeq" id="XP_009024732.1">
    <property type="nucleotide sequence ID" value="XM_009026484.1"/>
</dbReference>
<protein>
    <submittedName>
        <fullName evidence="1 2">Uncharacterized protein</fullName>
    </submittedName>
</protein>
<gene>
    <name evidence="2" type="primary">20206740</name>
    <name evidence="1" type="ORF">HELRODRAFT_178378</name>
</gene>
<dbReference type="GeneID" id="20206740"/>
<evidence type="ECO:0000313" key="3">
    <source>
        <dbReference type="Proteomes" id="UP000015101"/>
    </source>
</evidence>
<keyword evidence="3" id="KW-1185">Reference proteome</keyword>
<dbReference type="CTD" id="20206740"/>
<reference evidence="3" key="1">
    <citation type="submission" date="2012-12" db="EMBL/GenBank/DDBJ databases">
        <authorList>
            <person name="Hellsten U."/>
            <person name="Grimwood J."/>
            <person name="Chapman J.A."/>
            <person name="Shapiro H."/>
            <person name="Aerts A."/>
            <person name="Otillar R.P."/>
            <person name="Terry A.Y."/>
            <person name="Boore J.L."/>
            <person name="Simakov O."/>
            <person name="Marletaz F."/>
            <person name="Cho S.-J."/>
            <person name="Edsinger-Gonzales E."/>
            <person name="Havlak P."/>
            <person name="Kuo D.-H."/>
            <person name="Larsson T."/>
            <person name="Lv J."/>
            <person name="Arendt D."/>
            <person name="Savage R."/>
            <person name="Osoegawa K."/>
            <person name="de Jong P."/>
            <person name="Lindberg D.R."/>
            <person name="Seaver E.C."/>
            <person name="Weisblat D.A."/>
            <person name="Putnam N.H."/>
            <person name="Grigoriev I.V."/>
            <person name="Rokhsar D.S."/>
        </authorList>
    </citation>
    <scope>NUCLEOTIDE SEQUENCE</scope>
</reference>
<dbReference type="InParanoid" id="T1FD41"/>
<proteinExistence type="predicted"/>
<dbReference type="HOGENOM" id="CLU_1604518_0_0_1"/>
<reference evidence="2" key="3">
    <citation type="submission" date="2015-06" db="UniProtKB">
        <authorList>
            <consortium name="EnsemblMetazoa"/>
        </authorList>
    </citation>
    <scope>IDENTIFICATION</scope>
</reference>
<reference evidence="1 3" key="2">
    <citation type="journal article" date="2013" name="Nature">
        <title>Insights into bilaterian evolution from three spiralian genomes.</title>
        <authorList>
            <person name="Simakov O."/>
            <person name="Marletaz F."/>
            <person name="Cho S.J."/>
            <person name="Edsinger-Gonzales E."/>
            <person name="Havlak P."/>
            <person name="Hellsten U."/>
            <person name="Kuo D.H."/>
            <person name="Larsson T."/>
            <person name="Lv J."/>
            <person name="Arendt D."/>
            <person name="Savage R."/>
            <person name="Osoegawa K."/>
            <person name="de Jong P."/>
            <person name="Grimwood J."/>
            <person name="Chapman J.A."/>
            <person name="Shapiro H."/>
            <person name="Aerts A."/>
            <person name="Otillar R.P."/>
            <person name="Terry A.Y."/>
            <person name="Boore J.L."/>
            <person name="Grigoriev I.V."/>
            <person name="Lindberg D.R."/>
            <person name="Seaver E.C."/>
            <person name="Weisblat D.A."/>
            <person name="Putnam N.H."/>
            <person name="Rokhsar D.S."/>
        </authorList>
    </citation>
    <scope>NUCLEOTIDE SEQUENCE</scope>
</reference>
<accession>T1FD41</accession>
<sequence>MCIMMKDSQTKKHEQKHTQIQLNHTNLETTACPLTDVTQFYEFTDYQSNTLSSQPFVLDPETPTSEMILLHFSNATHTVDLVQLEFAVSNAANITMVLAMGVDITFQSSDLYAAFNDNTKSAVYISNGNFSFNNVDILFKLVTVGSQVIVDKLKILTCLTSVRPVF</sequence>